<sequence>MPRMAAATADPQLLDLPADILDYLSYNHLDSVNFFNFRLSCRKVHNNTFKAFGRRYFKHVKFMLAPHSLAALEAISKDKQLSSFIRHVGIGPERLRSHPELAPDNSGPSLHHEACRFRKVEHEKLLQEQEVMECDGLDLEILTKAFKSLPNLESIGIGGHYVAADATSRECNLDYVQSWGIEHMLRKLCVFGGKHCPSRAEMFCDLDTQYRAFEIVFKVLALPGIASRKLTLDLHIRRPISWMQGVVPFLLSDPDVHAALTRTWRLTLETPGWQQQPTPPGMFQSHWSWVSQLLGEVASSLNSIKLYYPWPQTRRWPSDLVFGQFVVRNYPLLTTIELHHIHVDLGSLLRLLKHQSSTAKTIKFSNVVITRASPGSPPRHDRWLEVFEELQSLQMLKTLTLSRVAEHGLLPANRRVSDTAEDQTVGNKGYDVRMTVHTVDLHGHQEIIQVLAQAIQDNWSRARRILPRALENAGSTWLHSRSFRVTVSRTRGHW</sequence>
<name>A0A6A6Y0R8_9PEZI</name>
<gene>
    <name evidence="1 3" type="ORF">BDZ99DRAFT_209814</name>
</gene>
<dbReference type="GeneID" id="54454220"/>
<protein>
    <submittedName>
        <fullName evidence="1 3">Uncharacterized protein</fullName>
    </submittedName>
</protein>
<keyword evidence="2" id="KW-1185">Reference proteome</keyword>
<dbReference type="Proteomes" id="UP000504636">
    <property type="component" value="Unplaced"/>
</dbReference>
<dbReference type="AlphaFoldDB" id="A0A6A6Y0R8"/>
<reference evidence="3" key="2">
    <citation type="submission" date="2020-04" db="EMBL/GenBank/DDBJ databases">
        <authorList>
            <consortium name="NCBI Genome Project"/>
        </authorList>
    </citation>
    <scope>NUCLEOTIDE SEQUENCE</scope>
    <source>
        <strain evidence="3">CBS 304.34</strain>
    </source>
</reference>
<reference evidence="3" key="3">
    <citation type="submission" date="2025-04" db="UniProtKB">
        <authorList>
            <consortium name="RefSeq"/>
        </authorList>
    </citation>
    <scope>IDENTIFICATION</scope>
    <source>
        <strain evidence="3">CBS 304.34</strain>
    </source>
</reference>
<reference evidence="1 3" key="1">
    <citation type="journal article" date="2020" name="Stud. Mycol.">
        <title>101 Dothideomycetes genomes: a test case for predicting lifestyles and emergence of pathogens.</title>
        <authorList>
            <person name="Haridas S."/>
            <person name="Albert R."/>
            <person name="Binder M."/>
            <person name="Bloem J."/>
            <person name="Labutti K."/>
            <person name="Salamov A."/>
            <person name="Andreopoulos B."/>
            <person name="Baker S."/>
            <person name="Barry K."/>
            <person name="Bills G."/>
            <person name="Bluhm B."/>
            <person name="Cannon C."/>
            <person name="Castanera R."/>
            <person name="Culley D."/>
            <person name="Daum C."/>
            <person name="Ezra D."/>
            <person name="Gonzalez J."/>
            <person name="Henrissat B."/>
            <person name="Kuo A."/>
            <person name="Liang C."/>
            <person name="Lipzen A."/>
            <person name="Lutzoni F."/>
            <person name="Magnuson J."/>
            <person name="Mondo S."/>
            <person name="Nolan M."/>
            <person name="Ohm R."/>
            <person name="Pangilinan J."/>
            <person name="Park H.-J."/>
            <person name="Ramirez L."/>
            <person name="Alfaro M."/>
            <person name="Sun H."/>
            <person name="Tritt A."/>
            <person name="Yoshinaga Y."/>
            <person name="Zwiers L.-H."/>
            <person name="Turgeon B."/>
            <person name="Goodwin S."/>
            <person name="Spatafora J."/>
            <person name="Crous P."/>
            <person name="Grigoriev I."/>
        </authorList>
    </citation>
    <scope>NUCLEOTIDE SEQUENCE</scope>
    <source>
        <strain evidence="1 3">CBS 304.34</strain>
    </source>
</reference>
<evidence type="ECO:0000313" key="3">
    <source>
        <dbReference type="RefSeq" id="XP_033569077.1"/>
    </source>
</evidence>
<evidence type="ECO:0000313" key="2">
    <source>
        <dbReference type="Proteomes" id="UP000504636"/>
    </source>
</evidence>
<proteinExistence type="predicted"/>
<evidence type="ECO:0000313" key="1">
    <source>
        <dbReference type="EMBL" id="KAF2802113.1"/>
    </source>
</evidence>
<dbReference type="OrthoDB" id="3795653at2759"/>
<dbReference type="RefSeq" id="XP_033569077.1">
    <property type="nucleotide sequence ID" value="XM_033713327.1"/>
</dbReference>
<dbReference type="EMBL" id="MU003725">
    <property type="protein sequence ID" value="KAF2802113.1"/>
    <property type="molecule type" value="Genomic_DNA"/>
</dbReference>
<accession>A0A6A6Y0R8</accession>
<organism evidence="1">
    <name type="scientific">Mytilinidion resinicola</name>
    <dbReference type="NCBI Taxonomy" id="574789"/>
    <lineage>
        <taxon>Eukaryota</taxon>
        <taxon>Fungi</taxon>
        <taxon>Dikarya</taxon>
        <taxon>Ascomycota</taxon>
        <taxon>Pezizomycotina</taxon>
        <taxon>Dothideomycetes</taxon>
        <taxon>Pleosporomycetidae</taxon>
        <taxon>Mytilinidiales</taxon>
        <taxon>Mytilinidiaceae</taxon>
        <taxon>Mytilinidion</taxon>
    </lineage>
</organism>